<dbReference type="Gene3D" id="3.10.290.10">
    <property type="entry name" value="RNA-binding S4 domain"/>
    <property type="match status" value="1"/>
</dbReference>
<keyword evidence="3" id="KW-0694">RNA-binding</keyword>
<dbReference type="InterPro" id="IPR000748">
    <property type="entry name" value="PsdUridine_synth_RsuA/RluB/E/F"/>
</dbReference>
<dbReference type="InterPro" id="IPR020103">
    <property type="entry name" value="PsdUridine_synth_cat_dom_sf"/>
</dbReference>
<dbReference type="OrthoDB" id="9807213at2"/>
<dbReference type="Gene3D" id="3.30.70.1560">
    <property type="entry name" value="Alpha-L RNA-binding motif"/>
    <property type="match status" value="1"/>
</dbReference>
<dbReference type="InterPro" id="IPR018496">
    <property type="entry name" value="PsdUridine_synth_RsuA/RluB_CS"/>
</dbReference>
<dbReference type="InterPro" id="IPR042092">
    <property type="entry name" value="PsdUridine_s_RsuA/RluB/E/F_cat"/>
</dbReference>
<dbReference type="FunFam" id="3.10.290.10:FF:000003">
    <property type="entry name" value="Pseudouridine synthase"/>
    <property type="match status" value="1"/>
</dbReference>
<dbReference type="GO" id="GO:0016829">
    <property type="term" value="F:lyase activity"/>
    <property type="evidence" value="ECO:0007669"/>
    <property type="project" value="UniProtKB-KW"/>
</dbReference>
<dbReference type="KEGG" id="sste:SAMEA4384403_2113"/>
<dbReference type="InterPro" id="IPR020094">
    <property type="entry name" value="TruA/RsuA/RluB/E/F_N"/>
</dbReference>
<dbReference type="PROSITE" id="PS01149">
    <property type="entry name" value="PSI_RSU"/>
    <property type="match status" value="1"/>
</dbReference>
<dbReference type="CDD" id="cd00165">
    <property type="entry name" value="S4"/>
    <property type="match status" value="1"/>
</dbReference>
<dbReference type="CDD" id="cd02554">
    <property type="entry name" value="PseudoU_synth_RluF"/>
    <property type="match status" value="1"/>
</dbReference>
<organism evidence="6 7">
    <name type="scientific">Mammaliicoccus stepanovicii</name>
    <dbReference type="NCBI Taxonomy" id="643214"/>
    <lineage>
        <taxon>Bacteria</taxon>
        <taxon>Bacillati</taxon>
        <taxon>Bacillota</taxon>
        <taxon>Bacilli</taxon>
        <taxon>Bacillales</taxon>
        <taxon>Staphylococcaceae</taxon>
        <taxon>Mammaliicoccus</taxon>
    </lineage>
</organism>
<evidence type="ECO:0000256" key="3">
    <source>
        <dbReference type="PROSITE-ProRule" id="PRU00182"/>
    </source>
</evidence>
<keyword evidence="6" id="KW-0456">Lyase</keyword>
<reference evidence="6 7" key="1">
    <citation type="submission" date="2017-06" db="EMBL/GenBank/DDBJ databases">
        <authorList>
            <consortium name="Pathogen Informatics"/>
        </authorList>
    </citation>
    <scope>NUCLEOTIDE SEQUENCE [LARGE SCALE GENOMIC DNA]</scope>
    <source>
        <strain evidence="6 7">NCTC13839</strain>
    </source>
</reference>
<dbReference type="SUPFAM" id="SSF55174">
    <property type="entry name" value="Alpha-L RNA-binding motif"/>
    <property type="match status" value="1"/>
</dbReference>
<evidence type="ECO:0000256" key="1">
    <source>
        <dbReference type="ARBA" id="ARBA00008348"/>
    </source>
</evidence>
<evidence type="ECO:0000313" key="6">
    <source>
        <dbReference type="EMBL" id="SNV77103.1"/>
    </source>
</evidence>
<dbReference type="InterPro" id="IPR006145">
    <property type="entry name" value="PsdUridine_synth_RsuA/RluA"/>
</dbReference>
<dbReference type="NCBIfam" id="TIGR00093">
    <property type="entry name" value="pseudouridine synthase"/>
    <property type="match status" value="1"/>
</dbReference>
<keyword evidence="7" id="KW-1185">Reference proteome</keyword>
<dbReference type="PROSITE" id="PS50889">
    <property type="entry name" value="S4"/>
    <property type="match status" value="1"/>
</dbReference>
<dbReference type="Pfam" id="PF01479">
    <property type="entry name" value="S4"/>
    <property type="match status" value="1"/>
</dbReference>
<evidence type="ECO:0000256" key="4">
    <source>
        <dbReference type="RuleBase" id="RU003887"/>
    </source>
</evidence>
<evidence type="ECO:0000256" key="2">
    <source>
        <dbReference type="ARBA" id="ARBA00023235"/>
    </source>
</evidence>
<sequence>MRINKYLSEAGVCSRRGADKWISANRVMINDELATLGSKVEEDDIVKVDGEVITIDKGYVYIALNKPRGITSTTEKHIKGNVVDYVNHQDRIFHIGRLDKDSEGLLLLTSDGDIVNEILRAENNHEKEYIVSVDKPITKSFLKEMSSGVEILDQITLPAQLEQLNDKTFKIILTQGLNRQIRRMCETLGYEVRKLKRIRIMNIKLDGIKYGEWRDLTKEEFETLTQSLSYTPKRERILSNEKGHKHD</sequence>
<dbReference type="RefSeq" id="WP_095090172.1">
    <property type="nucleotide sequence ID" value="NZ_BMDM01000001.1"/>
</dbReference>
<comment type="similarity">
    <text evidence="1 4">Belongs to the pseudouridine synthase RsuA family.</text>
</comment>
<dbReference type="GO" id="GO:0120159">
    <property type="term" value="F:rRNA pseudouridine synthase activity"/>
    <property type="evidence" value="ECO:0007669"/>
    <property type="project" value="UniProtKB-ARBA"/>
</dbReference>
<gene>
    <name evidence="6" type="primary">rluF</name>
    <name evidence="6" type="ORF">SAMEA4384403_02113</name>
</gene>
<dbReference type="EC" id="5.4.99.-" evidence="4"/>
<dbReference type="PANTHER" id="PTHR47683">
    <property type="entry name" value="PSEUDOURIDINE SYNTHASE FAMILY PROTEIN-RELATED"/>
    <property type="match status" value="1"/>
</dbReference>
<dbReference type="GO" id="GO:0003723">
    <property type="term" value="F:RNA binding"/>
    <property type="evidence" value="ECO:0007669"/>
    <property type="project" value="UniProtKB-KW"/>
</dbReference>
<dbReference type="Pfam" id="PF00849">
    <property type="entry name" value="PseudoU_synth_2"/>
    <property type="match status" value="1"/>
</dbReference>
<dbReference type="InterPro" id="IPR050343">
    <property type="entry name" value="RsuA_PseudoU_synthase"/>
</dbReference>
<dbReference type="SMART" id="SM00363">
    <property type="entry name" value="S4"/>
    <property type="match status" value="1"/>
</dbReference>
<name>A0A240A290_9STAP</name>
<evidence type="ECO:0000259" key="5">
    <source>
        <dbReference type="SMART" id="SM00363"/>
    </source>
</evidence>
<dbReference type="EMBL" id="LT906462">
    <property type="protein sequence ID" value="SNV77103.1"/>
    <property type="molecule type" value="Genomic_DNA"/>
</dbReference>
<dbReference type="Gene3D" id="3.30.70.580">
    <property type="entry name" value="Pseudouridine synthase I, catalytic domain, N-terminal subdomain"/>
    <property type="match status" value="1"/>
</dbReference>
<protein>
    <recommendedName>
        <fullName evidence="4">Pseudouridine synthase</fullName>
        <ecNumber evidence="4">5.4.99.-</ecNumber>
    </recommendedName>
</protein>
<dbReference type="PANTHER" id="PTHR47683:SF2">
    <property type="entry name" value="RNA-BINDING S4 DOMAIN-CONTAINING PROTEIN"/>
    <property type="match status" value="1"/>
</dbReference>
<dbReference type="AlphaFoldDB" id="A0A240A290"/>
<feature type="domain" description="RNA-binding S4" evidence="5">
    <location>
        <begin position="1"/>
        <end position="68"/>
    </location>
</feature>
<dbReference type="FunFam" id="3.30.70.1560:FF:000002">
    <property type="entry name" value="Pseudouridine synthase"/>
    <property type="match status" value="1"/>
</dbReference>
<dbReference type="InterPro" id="IPR002942">
    <property type="entry name" value="S4_RNA-bd"/>
</dbReference>
<proteinExistence type="inferred from homology"/>
<dbReference type="Proteomes" id="UP000242084">
    <property type="component" value="Chromosome 1"/>
</dbReference>
<dbReference type="SUPFAM" id="SSF55120">
    <property type="entry name" value="Pseudouridine synthase"/>
    <property type="match status" value="1"/>
</dbReference>
<keyword evidence="2 4" id="KW-0413">Isomerase</keyword>
<dbReference type="InterPro" id="IPR036986">
    <property type="entry name" value="S4_RNA-bd_sf"/>
</dbReference>
<dbReference type="GO" id="GO:0000455">
    <property type="term" value="P:enzyme-directed rRNA pseudouridine synthesis"/>
    <property type="evidence" value="ECO:0007669"/>
    <property type="project" value="UniProtKB-ARBA"/>
</dbReference>
<accession>A0A240A290</accession>
<evidence type="ECO:0000313" key="7">
    <source>
        <dbReference type="Proteomes" id="UP000242084"/>
    </source>
</evidence>